<dbReference type="PANTHER" id="PTHR43124:SF3">
    <property type="entry name" value="CHLORAMPHENICOL EFFLUX PUMP RV0191"/>
    <property type="match status" value="1"/>
</dbReference>
<organism evidence="8 9">
    <name type="scientific">Corynebacterium lactis RW2-5</name>
    <dbReference type="NCBI Taxonomy" id="1408189"/>
    <lineage>
        <taxon>Bacteria</taxon>
        <taxon>Bacillati</taxon>
        <taxon>Actinomycetota</taxon>
        <taxon>Actinomycetes</taxon>
        <taxon>Mycobacteriales</taxon>
        <taxon>Corynebacteriaceae</taxon>
        <taxon>Corynebacterium</taxon>
    </lineage>
</organism>
<protein>
    <submittedName>
        <fullName evidence="8">MFS transporter permease</fullName>
    </submittedName>
</protein>
<dbReference type="OrthoDB" id="3177957at2"/>
<feature type="transmembrane region" description="Helical" evidence="6">
    <location>
        <begin position="364"/>
        <end position="381"/>
    </location>
</feature>
<dbReference type="KEGG" id="clw:CLAC_01255"/>
<dbReference type="Proteomes" id="UP000058446">
    <property type="component" value="Chromosome"/>
</dbReference>
<gene>
    <name evidence="8" type="ORF">CLAC_01255</name>
</gene>
<feature type="transmembrane region" description="Helical" evidence="6">
    <location>
        <begin position="238"/>
        <end position="258"/>
    </location>
</feature>
<dbReference type="InterPro" id="IPR011701">
    <property type="entry name" value="MFS"/>
</dbReference>
<dbReference type="PANTHER" id="PTHR43124">
    <property type="entry name" value="PURINE EFFLUX PUMP PBUE"/>
    <property type="match status" value="1"/>
</dbReference>
<feature type="transmembrane region" description="Helical" evidence="6">
    <location>
        <begin position="37"/>
        <end position="61"/>
    </location>
</feature>
<sequence length="393" mass="40602">MRDHQYPLGIYALPLVTAFMLPNLVTPLMELLRNEIGFSSGVLTVIFVFYLGGLAPAFLLAPSLGKLWGRKKTQLIACGVGIASCAFYIVGANVGMLLIARILTGLCSGLILVLGPSAVQAVAGKDRAKEATFVATLGIAVGLAGGPLFAGFLAELLPWPTKIVFVLMAVLLALSALVILTEEESPTGPVKSWLPFKGLDTRAGRTIKAGLGAFGPGMTAAAIILALAPTLVAGLGGTAGPLGAGLMAGGMYVMSPIAQTVVRRFTSMTHIRMSLVLIILAMVVFIGAVNTHNLVLLVFSAVLMGAGQGISNLGSFGLIHQHVNPAQIPGSTAVLSLGVYASASIVPLAGGFLIDSEGLEKSGFYMAMGVIVMVLVGSVFARQKYLNPAEKEA</sequence>
<evidence type="ECO:0000313" key="9">
    <source>
        <dbReference type="Proteomes" id="UP000058446"/>
    </source>
</evidence>
<proteinExistence type="predicted"/>
<feature type="transmembrane region" description="Helical" evidence="6">
    <location>
        <begin position="295"/>
        <end position="319"/>
    </location>
</feature>
<dbReference type="STRING" id="1408189.CLAC_01255"/>
<comment type="subcellular location">
    <subcellularLocation>
        <location evidence="1">Cell membrane</location>
        <topology evidence="1">Multi-pass membrane protein</topology>
    </subcellularLocation>
</comment>
<dbReference type="PATRIC" id="fig|1408189.4.peg.250"/>
<feature type="transmembrane region" description="Helical" evidence="6">
    <location>
        <begin position="159"/>
        <end position="181"/>
    </location>
</feature>
<evidence type="ECO:0000256" key="3">
    <source>
        <dbReference type="ARBA" id="ARBA00022692"/>
    </source>
</evidence>
<keyword evidence="2" id="KW-1003">Cell membrane</keyword>
<evidence type="ECO:0000256" key="5">
    <source>
        <dbReference type="ARBA" id="ARBA00023136"/>
    </source>
</evidence>
<dbReference type="InterPro" id="IPR020846">
    <property type="entry name" value="MFS_dom"/>
</dbReference>
<feature type="transmembrane region" description="Helical" evidence="6">
    <location>
        <begin position="73"/>
        <end position="92"/>
    </location>
</feature>
<feature type="transmembrane region" description="Helical" evidence="6">
    <location>
        <begin position="270"/>
        <end position="289"/>
    </location>
</feature>
<dbReference type="EMBL" id="CP006841">
    <property type="protein sequence ID" value="ALA66581.1"/>
    <property type="molecule type" value="Genomic_DNA"/>
</dbReference>
<dbReference type="PROSITE" id="PS50850">
    <property type="entry name" value="MFS"/>
    <property type="match status" value="1"/>
</dbReference>
<dbReference type="Gene3D" id="1.20.1250.20">
    <property type="entry name" value="MFS general substrate transporter like domains"/>
    <property type="match status" value="2"/>
</dbReference>
<keyword evidence="3 6" id="KW-0812">Transmembrane</keyword>
<feature type="transmembrane region" description="Helical" evidence="6">
    <location>
        <begin position="131"/>
        <end position="153"/>
    </location>
</feature>
<keyword evidence="4 6" id="KW-1133">Transmembrane helix</keyword>
<feature type="transmembrane region" description="Helical" evidence="6">
    <location>
        <begin position="211"/>
        <end position="232"/>
    </location>
</feature>
<feature type="domain" description="Major facilitator superfamily (MFS) profile" evidence="7">
    <location>
        <begin position="1"/>
        <end position="386"/>
    </location>
</feature>
<dbReference type="InterPro" id="IPR036259">
    <property type="entry name" value="MFS_trans_sf"/>
</dbReference>
<reference evidence="8 9" key="1">
    <citation type="submission" date="2013-10" db="EMBL/GenBank/DDBJ databases">
        <title>Complete genome sequence of Corynebacterium lactis DSM 45799(T), isolated from raw cow milk.</title>
        <authorList>
            <person name="Ruckert C."/>
            <person name="Albersmeier A."/>
            <person name="Lipski A."/>
            <person name="Kalinowski J."/>
        </authorList>
    </citation>
    <scope>NUCLEOTIDE SEQUENCE [LARGE SCALE GENOMIC DNA]</scope>
    <source>
        <strain evidence="8 9">RW2-5</strain>
    </source>
</reference>
<dbReference type="GO" id="GO:0022857">
    <property type="term" value="F:transmembrane transporter activity"/>
    <property type="evidence" value="ECO:0007669"/>
    <property type="project" value="InterPro"/>
</dbReference>
<feature type="transmembrane region" description="Helical" evidence="6">
    <location>
        <begin position="7"/>
        <end position="25"/>
    </location>
</feature>
<evidence type="ECO:0000256" key="4">
    <source>
        <dbReference type="ARBA" id="ARBA00022989"/>
    </source>
</evidence>
<feature type="transmembrane region" description="Helical" evidence="6">
    <location>
        <begin position="98"/>
        <end position="119"/>
    </location>
</feature>
<dbReference type="AlphaFoldDB" id="A0A0K2GYM4"/>
<evidence type="ECO:0000256" key="6">
    <source>
        <dbReference type="SAM" id="Phobius"/>
    </source>
</evidence>
<accession>A0A0K2GYM4</accession>
<feature type="transmembrane region" description="Helical" evidence="6">
    <location>
        <begin position="331"/>
        <end position="352"/>
    </location>
</feature>
<evidence type="ECO:0000256" key="2">
    <source>
        <dbReference type="ARBA" id="ARBA00022475"/>
    </source>
</evidence>
<keyword evidence="5 6" id="KW-0472">Membrane</keyword>
<evidence type="ECO:0000259" key="7">
    <source>
        <dbReference type="PROSITE" id="PS50850"/>
    </source>
</evidence>
<keyword evidence="9" id="KW-1185">Reference proteome</keyword>
<evidence type="ECO:0000256" key="1">
    <source>
        <dbReference type="ARBA" id="ARBA00004651"/>
    </source>
</evidence>
<dbReference type="RefSeq" id="WP_053411363.1">
    <property type="nucleotide sequence ID" value="NZ_CP006841.1"/>
</dbReference>
<dbReference type="InterPro" id="IPR050189">
    <property type="entry name" value="MFS_Efflux_Transporters"/>
</dbReference>
<dbReference type="GO" id="GO:0005886">
    <property type="term" value="C:plasma membrane"/>
    <property type="evidence" value="ECO:0007669"/>
    <property type="project" value="UniProtKB-SubCell"/>
</dbReference>
<name>A0A0K2GYM4_9CORY</name>
<evidence type="ECO:0000313" key="8">
    <source>
        <dbReference type="EMBL" id="ALA66581.1"/>
    </source>
</evidence>
<dbReference type="SUPFAM" id="SSF103473">
    <property type="entry name" value="MFS general substrate transporter"/>
    <property type="match status" value="1"/>
</dbReference>
<dbReference type="Pfam" id="PF07690">
    <property type="entry name" value="MFS_1"/>
    <property type="match status" value="1"/>
</dbReference>